<evidence type="ECO:0000259" key="3">
    <source>
        <dbReference type="SMART" id="SM00892"/>
    </source>
</evidence>
<dbReference type="Pfam" id="PF01223">
    <property type="entry name" value="Endonuclease_NS"/>
    <property type="match status" value="2"/>
</dbReference>
<dbReference type="OrthoDB" id="69221at2759"/>
<dbReference type="InterPro" id="IPR044925">
    <property type="entry name" value="His-Me_finger_sf"/>
</dbReference>
<dbReference type="InterPro" id="IPR039015">
    <property type="entry name" value="ENDOD1"/>
</dbReference>
<evidence type="ECO:0000259" key="2">
    <source>
        <dbReference type="SMART" id="SM00477"/>
    </source>
</evidence>
<dbReference type="InterPro" id="IPR044929">
    <property type="entry name" value="DNA/RNA_non-sp_Endonuclease_sf"/>
</dbReference>
<dbReference type="GO" id="GO:0046872">
    <property type="term" value="F:metal ion binding"/>
    <property type="evidence" value="ECO:0007669"/>
    <property type="project" value="InterPro"/>
</dbReference>
<evidence type="ECO:0000256" key="1">
    <source>
        <dbReference type="SAM" id="Phobius"/>
    </source>
</evidence>
<feature type="transmembrane region" description="Helical" evidence="1">
    <location>
        <begin position="173"/>
        <end position="193"/>
    </location>
</feature>
<evidence type="ECO:0000313" key="5">
    <source>
        <dbReference type="Proteomes" id="UP000018936"/>
    </source>
</evidence>
<dbReference type="AlphaFoldDB" id="V8NCE3"/>
<keyword evidence="5" id="KW-1185">Reference proteome</keyword>
<feature type="domain" description="DNA/RNA non-specific endonuclease/pyrophosphatase/phosphodiesterase" evidence="3">
    <location>
        <begin position="36"/>
        <end position="217"/>
    </location>
</feature>
<dbReference type="SUPFAM" id="SSF54060">
    <property type="entry name" value="His-Me finger endonucleases"/>
    <property type="match status" value="2"/>
</dbReference>
<feature type="non-terminal residue" evidence="4">
    <location>
        <position position="1"/>
    </location>
</feature>
<keyword evidence="1" id="KW-0472">Membrane</keyword>
<reference evidence="4 5" key="1">
    <citation type="journal article" date="2013" name="Proc. Natl. Acad. Sci. U.S.A.">
        <title>The king cobra genome reveals dynamic gene evolution and adaptation in the snake venom system.</title>
        <authorList>
            <person name="Vonk F.J."/>
            <person name="Casewell N.R."/>
            <person name="Henkel C.V."/>
            <person name="Heimberg A.M."/>
            <person name="Jansen H.J."/>
            <person name="McCleary R.J."/>
            <person name="Kerkkamp H.M."/>
            <person name="Vos R.A."/>
            <person name="Guerreiro I."/>
            <person name="Calvete J.J."/>
            <person name="Wuster W."/>
            <person name="Woods A.E."/>
            <person name="Logan J.M."/>
            <person name="Harrison R.A."/>
            <person name="Castoe T.A."/>
            <person name="de Koning A.P."/>
            <person name="Pollock D.D."/>
            <person name="Yandell M."/>
            <person name="Calderon D."/>
            <person name="Renjifo C."/>
            <person name="Currier R.B."/>
            <person name="Salgado D."/>
            <person name="Pla D."/>
            <person name="Sanz L."/>
            <person name="Hyder A.S."/>
            <person name="Ribeiro J.M."/>
            <person name="Arntzen J.W."/>
            <person name="van den Thillart G.E."/>
            <person name="Boetzer M."/>
            <person name="Pirovano W."/>
            <person name="Dirks R.P."/>
            <person name="Spaink H.P."/>
            <person name="Duboule D."/>
            <person name="McGlinn E."/>
            <person name="Kini R.M."/>
            <person name="Richardson M.K."/>
        </authorList>
    </citation>
    <scope>NUCLEOTIDE SEQUENCE</scope>
    <source>
        <tissue evidence="4">Blood</tissue>
    </source>
</reference>
<dbReference type="EMBL" id="AZIM01005096">
    <property type="protein sequence ID" value="ETE59939.1"/>
    <property type="molecule type" value="Genomic_DNA"/>
</dbReference>
<dbReference type="PANTHER" id="PTHR21472:SF26">
    <property type="entry name" value="ENDONUCLEASE DOMAIN CONTAINING 1"/>
    <property type="match status" value="1"/>
</dbReference>
<feature type="domain" description="ENPP1-3/EXOG-like endonuclease/phosphodiesterase" evidence="2">
    <location>
        <begin position="37"/>
        <end position="217"/>
    </location>
</feature>
<dbReference type="GO" id="GO:0004519">
    <property type="term" value="F:endonuclease activity"/>
    <property type="evidence" value="ECO:0007669"/>
    <property type="project" value="UniProtKB-KW"/>
</dbReference>
<keyword evidence="4" id="KW-0255">Endonuclease</keyword>
<dbReference type="Proteomes" id="UP000018936">
    <property type="component" value="Unassembled WGS sequence"/>
</dbReference>
<dbReference type="GO" id="GO:0016787">
    <property type="term" value="F:hydrolase activity"/>
    <property type="evidence" value="ECO:0007669"/>
    <property type="project" value="InterPro"/>
</dbReference>
<feature type="domain" description="ENPP1-3/EXOG-like endonuclease/phosphodiesterase" evidence="2">
    <location>
        <begin position="233"/>
        <end position="439"/>
    </location>
</feature>
<accession>V8NCE3</accession>
<protein>
    <submittedName>
        <fullName evidence="4">Endonuclease domain-containing 1 protein</fullName>
    </submittedName>
</protein>
<name>V8NCE3_OPHHA</name>
<proteinExistence type="predicted"/>
<feature type="domain" description="DNA/RNA non-specific endonuclease/pyrophosphatase/phosphodiesterase" evidence="3">
    <location>
        <begin position="232"/>
        <end position="439"/>
    </location>
</feature>
<dbReference type="SMART" id="SM00892">
    <property type="entry name" value="Endonuclease_NS"/>
    <property type="match status" value="2"/>
</dbReference>
<comment type="caution">
    <text evidence="4">The sequence shown here is derived from an EMBL/GenBank/DDBJ whole genome shotgun (WGS) entry which is preliminary data.</text>
</comment>
<keyword evidence="1" id="KW-0812">Transmembrane</keyword>
<dbReference type="GO" id="GO:0003676">
    <property type="term" value="F:nucleic acid binding"/>
    <property type="evidence" value="ECO:0007669"/>
    <property type="project" value="InterPro"/>
</dbReference>
<dbReference type="PANTHER" id="PTHR21472">
    <property type="entry name" value="ENDONUCLEASE DOMAIN-CONTAINING 1 PROTEIN ENDOD1"/>
    <property type="match status" value="1"/>
</dbReference>
<keyword evidence="1" id="KW-1133">Transmembrane helix</keyword>
<dbReference type="InterPro" id="IPR001604">
    <property type="entry name" value="Endo_G_ENPP1-like_dom"/>
</dbReference>
<gene>
    <name evidence="4" type="primary">ENDOD1</name>
    <name evidence="4" type="ORF">L345_14325</name>
</gene>
<dbReference type="Gene3D" id="3.40.570.10">
    <property type="entry name" value="Extracellular Endonuclease, subunit A"/>
    <property type="match status" value="2"/>
</dbReference>
<dbReference type="SMART" id="SM00477">
    <property type="entry name" value="NUC"/>
    <property type="match status" value="2"/>
</dbReference>
<evidence type="ECO:0000313" key="4">
    <source>
        <dbReference type="EMBL" id="ETE59939.1"/>
    </source>
</evidence>
<keyword evidence="4" id="KW-0378">Hydrolase</keyword>
<sequence length="450" mass="51067">TPTSSHDAADEFFLRETPPVIGVSPSPVRICQCYQNLYRFATLYDKQNRIPVYSVYVYNPGKATRPGKWMVEPQLINSTFQSDMETERDFLNKKGPWSSLQDSQSVMKDYKNLKDYNRGHLIPNAHQPDYSAKSSTFTLTNIVPQFIKLNGGAWKNYEQATMQQMTRGCQQTFAVQTAMLLLWILSLAASFLLPATGEVVPSFNPCKTFFLDGKPPNLKPMNPARICQLYKNKYRFATMYDRDRRIPLFSAYQYKTGRGTRSEEWMIEPQLALPGDRLRKNMELDVTSTIQRTLLKKSQAVDQDYKEGVQYDRGHLAPDSHQSDQDSKAATFTLTNIVPQFHALNNGEWRFYEEHINTAGCKQTYVIVGAVPGNAFLPGDRVNVPSHIWAAGCCVSNQNNQKKSWAVIAENKQNTVVRLTLGKLQEQLAKLYGKRNIDLFSNACNTPAGP</sequence>
<dbReference type="InterPro" id="IPR020821">
    <property type="entry name" value="ENPP1-3/EXOG-like_nuc-like"/>
</dbReference>
<keyword evidence="4" id="KW-0540">Nuclease</keyword>
<organism evidence="4 5">
    <name type="scientific">Ophiophagus hannah</name>
    <name type="common">King cobra</name>
    <name type="synonym">Naja hannah</name>
    <dbReference type="NCBI Taxonomy" id="8665"/>
    <lineage>
        <taxon>Eukaryota</taxon>
        <taxon>Metazoa</taxon>
        <taxon>Chordata</taxon>
        <taxon>Craniata</taxon>
        <taxon>Vertebrata</taxon>
        <taxon>Euteleostomi</taxon>
        <taxon>Lepidosauria</taxon>
        <taxon>Squamata</taxon>
        <taxon>Bifurcata</taxon>
        <taxon>Unidentata</taxon>
        <taxon>Episquamata</taxon>
        <taxon>Toxicofera</taxon>
        <taxon>Serpentes</taxon>
        <taxon>Colubroidea</taxon>
        <taxon>Elapidae</taxon>
        <taxon>Elapinae</taxon>
        <taxon>Ophiophagus</taxon>
    </lineage>
</organism>